<protein>
    <submittedName>
        <fullName evidence="2">Spore coat protein</fullName>
    </submittedName>
</protein>
<name>A0A4S4BMN9_9BACL</name>
<evidence type="ECO:0000313" key="2">
    <source>
        <dbReference type="EMBL" id="THF76078.1"/>
    </source>
</evidence>
<keyword evidence="2" id="KW-0167">Capsid protein</keyword>
<evidence type="ECO:0000256" key="1">
    <source>
        <dbReference type="SAM" id="MobiDB-lite"/>
    </source>
</evidence>
<evidence type="ECO:0000313" key="3">
    <source>
        <dbReference type="Proteomes" id="UP000310636"/>
    </source>
</evidence>
<feature type="compositionally biased region" description="Polar residues" evidence="1">
    <location>
        <begin position="98"/>
        <end position="110"/>
    </location>
</feature>
<keyword evidence="3" id="KW-1185">Reference proteome</keyword>
<gene>
    <name evidence="2" type="ORF">E6C55_20080</name>
</gene>
<feature type="compositionally biased region" description="Low complexity" evidence="1">
    <location>
        <begin position="85"/>
        <end position="97"/>
    </location>
</feature>
<dbReference type="RefSeq" id="WP_136371605.1">
    <property type="nucleotide sequence ID" value="NZ_SSOB01000027.1"/>
</dbReference>
<feature type="region of interest" description="Disordered" evidence="1">
    <location>
        <begin position="84"/>
        <end position="110"/>
    </location>
</feature>
<accession>A0A4S4BMN9</accession>
<dbReference type="AlphaFoldDB" id="A0A4S4BMN9"/>
<organism evidence="2 3">
    <name type="scientific">Cohnella fermenti</name>
    <dbReference type="NCBI Taxonomy" id="2565925"/>
    <lineage>
        <taxon>Bacteria</taxon>
        <taxon>Bacillati</taxon>
        <taxon>Bacillota</taxon>
        <taxon>Bacilli</taxon>
        <taxon>Bacillales</taxon>
        <taxon>Paenibacillaceae</taxon>
        <taxon>Cohnella</taxon>
    </lineage>
</organism>
<dbReference type="EMBL" id="SSOB01000027">
    <property type="protein sequence ID" value="THF76078.1"/>
    <property type="molecule type" value="Genomic_DNA"/>
</dbReference>
<feature type="region of interest" description="Disordered" evidence="1">
    <location>
        <begin position="122"/>
        <end position="142"/>
    </location>
</feature>
<dbReference type="Proteomes" id="UP000310636">
    <property type="component" value="Unassembled WGS sequence"/>
</dbReference>
<dbReference type="Pfam" id="PF07875">
    <property type="entry name" value="Coat_F"/>
    <property type="match status" value="1"/>
</dbReference>
<comment type="caution">
    <text evidence="2">The sequence shown here is derived from an EMBL/GenBank/DDBJ whole genome shotgun (WGS) entry which is preliminary data.</text>
</comment>
<dbReference type="InterPro" id="IPR012851">
    <property type="entry name" value="Spore_coat_CotF-like"/>
</dbReference>
<sequence length="142" mass="16462">MNQQFMPDEDLAYTVLSDLKRVTREYATAATEAVCPTVRQHFTQLLNTTLAMQGELYNAMSQQKMYNTASPALRQEIDKQFKEYQQTQQKTNQFVQQRKSAPQAAQPQWGYQQAPVWQQPSYMPQGAQQHQSGMQHSHTPYM</sequence>
<dbReference type="OrthoDB" id="2382401at2"/>
<proteinExistence type="predicted"/>
<keyword evidence="2" id="KW-0946">Virion</keyword>
<reference evidence="2 3" key="1">
    <citation type="submission" date="2019-04" db="EMBL/GenBank/DDBJ databases">
        <title>Cohnella sp. nov. isolated from preserved vegetables.</title>
        <authorList>
            <person name="Lin S.-Y."/>
            <person name="Hung M.-H."/>
            <person name="Young C.-C."/>
        </authorList>
    </citation>
    <scope>NUCLEOTIDE SEQUENCE [LARGE SCALE GENOMIC DNA]</scope>
    <source>
        <strain evidence="2 3">CC-MHH1044</strain>
    </source>
</reference>